<name>A0AAV4S171_9ARAC</name>
<evidence type="ECO:0000313" key="1">
    <source>
        <dbReference type="EMBL" id="GIY26285.1"/>
    </source>
</evidence>
<evidence type="ECO:0000313" key="2">
    <source>
        <dbReference type="Proteomes" id="UP001054837"/>
    </source>
</evidence>
<protein>
    <submittedName>
        <fullName evidence="1">Uncharacterized protein</fullName>
    </submittedName>
</protein>
<reference evidence="1 2" key="1">
    <citation type="submission" date="2021-06" db="EMBL/GenBank/DDBJ databases">
        <title>Caerostris darwini draft genome.</title>
        <authorList>
            <person name="Kono N."/>
            <person name="Arakawa K."/>
        </authorList>
    </citation>
    <scope>NUCLEOTIDE SEQUENCE [LARGE SCALE GENOMIC DNA]</scope>
</reference>
<accession>A0AAV4S171</accession>
<dbReference type="Proteomes" id="UP001054837">
    <property type="component" value="Unassembled WGS sequence"/>
</dbReference>
<sequence>MTAALLLQTITRSAATHRKFNPWPEQTTTEPDSIFPPECSRCVVTDRLRLNLKPDPLVTSRCLVMRTESPISWDAEDVPLALLKGNKGWATPNEHPRLKAKADSGLRHRYVLATKYNEHTSTPQ</sequence>
<dbReference type="EMBL" id="BPLQ01006933">
    <property type="protein sequence ID" value="GIY26285.1"/>
    <property type="molecule type" value="Genomic_DNA"/>
</dbReference>
<keyword evidence="2" id="KW-1185">Reference proteome</keyword>
<dbReference type="AlphaFoldDB" id="A0AAV4S171"/>
<organism evidence="1 2">
    <name type="scientific">Caerostris darwini</name>
    <dbReference type="NCBI Taxonomy" id="1538125"/>
    <lineage>
        <taxon>Eukaryota</taxon>
        <taxon>Metazoa</taxon>
        <taxon>Ecdysozoa</taxon>
        <taxon>Arthropoda</taxon>
        <taxon>Chelicerata</taxon>
        <taxon>Arachnida</taxon>
        <taxon>Araneae</taxon>
        <taxon>Araneomorphae</taxon>
        <taxon>Entelegynae</taxon>
        <taxon>Araneoidea</taxon>
        <taxon>Araneidae</taxon>
        <taxon>Caerostris</taxon>
    </lineage>
</organism>
<gene>
    <name evidence="1" type="ORF">CDAR_513021</name>
</gene>
<comment type="caution">
    <text evidence="1">The sequence shown here is derived from an EMBL/GenBank/DDBJ whole genome shotgun (WGS) entry which is preliminary data.</text>
</comment>
<proteinExistence type="predicted"/>